<keyword evidence="2" id="KW-0805">Transcription regulation</keyword>
<dbReference type="Gene3D" id="1.10.10.10">
    <property type="entry name" value="Winged helix-like DNA-binding domain superfamily/Winged helix DNA-binding domain"/>
    <property type="match status" value="1"/>
</dbReference>
<evidence type="ECO:0000256" key="6">
    <source>
        <dbReference type="SAM" id="MobiDB-lite"/>
    </source>
</evidence>
<sequence>MAVMFRVLGPVEAYVDGVPVDLGGPRPRLLVARLLISRGATVSVDAILDDLYDGAPPPRAQSTLHSYISNLRRVLEPGRAPRTPSSVLLSRPPGYALGPHEVDADEFVRLSQAGEPERALALWRGTPYEEFGDVPWLRPEIERLAEAHLVTRERLLAGRVGDPHVVGELETLVAAHPLREGLWELLARTLYALGRQADALEALRTARGHLADELGLDPGPALRRLEEAILAQDPALDAPVRQQASVRTAPAEAALAETAQPGTAQPGTVRPGRPERRAVGRGTQVDRLDELARDVVQAARGVAQRGPGIAVLSGEPGIGKTWLAEAFAERRAAEGWLVAWGRCHETSGAPALWPWQQVVRGLAAQVPPSPAQAAALRVLLGDAAPQDDAATGAGRPSEASEARFRLHQATAAYLQTVAADQPLLVVIDDLQWADTGSLGLLSDLALLLRGAVAVVITVRSGDGPAAVHDTLGLLGRHDALRLPLAGLDPEAVAELSGLRDAASVAALAERTRGNPLFIRETLRLAEDQGIDRALTGVPEGLADVLRRRLLDLPARHRPAVDAAAVLGTGADRWLLAEVVANAWDTPDTSDTSDADGNVDVDEALDAATALRVLGEDLRFTHDLVRETVYADIPPRRRAGLHLAALRALELRPGADLALLARHAMAAGPAAVADAVRWASATAGQAAGRHAYEDAAQWWRRAVEAHGTLPGADPHEHVELLLRLVRAQLAAGHGFEARQTRAEAVLAADRSGDPLLAARALTSLDAPGLWKFYTYGDVELHTVRRIEDALAALPEGDSELRCRLLGCLGMERYDGSNDPRCDTATAEALAMARRLVASGEAGPELLAITLNARYLGVQLLERMAELDAIGEELTRLGLPGFELLGHMIRERTRIDLFDVAGADRAAERAGVLVERLDLPWPRFQHLIWTGTRRLLDGDFEGAGNAYAAAAEAGERLNLWHTSATLSSALLARHFTMRDFEGADELMTHYSPFPAHQQVMGLLIADSRGDRTAAEAAREQGWHALPRDFGELPGLCLLGEAQIVADDREACAVTYRRLLPYEDRIAFGAGTFCAGPVGYYLGRMAHLGGAARPEAARAHLDTAAKRCAAAGLTWWAARIAAEREAVRG</sequence>
<dbReference type="SMART" id="SM00862">
    <property type="entry name" value="Trans_reg_C"/>
    <property type="match status" value="1"/>
</dbReference>
<dbReference type="EMBL" id="VIRM01000023">
    <property type="protein sequence ID" value="TQS19529.1"/>
    <property type="molecule type" value="Genomic_DNA"/>
</dbReference>
<dbReference type="InterPro" id="IPR011990">
    <property type="entry name" value="TPR-like_helical_dom_sf"/>
</dbReference>
<dbReference type="PANTHER" id="PTHR35807:SF1">
    <property type="entry name" value="TRANSCRIPTIONAL REGULATOR REDD"/>
    <property type="match status" value="1"/>
</dbReference>
<proteinExistence type="inferred from homology"/>
<evidence type="ECO:0000259" key="7">
    <source>
        <dbReference type="PROSITE" id="PS51755"/>
    </source>
</evidence>
<dbReference type="SMART" id="SM01043">
    <property type="entry name" value="BTAD"/>
    <property type="match status" value="1"/>
</dbReference>
<dbReference type="SUPFAM" id="SSF52540">
    <property type="entry name" value="P-loop containing nucleoside triphosphate hydrolases"/>
    <property type="match status" value="1"/>
</dbReference>
<dbReference type="InterPro" id="IPR051677">
    <property type="entry name" value="AfsR-DnrI-RedD_regulator"/>
</dbReference>
<comment type="similarity">
    <text evidence="1">Belongs to the AfsR/DnrI/RedD regulatory family.</text>
</comment>
<dbReference type="PANTHER" id="PTHR35807">
    <property type="entry name" value="TRANSCRIPTIONAL REGULATOR REDD-RELATED"/>
    <property type="match status" value="1"/>
</dbReference>
<evidence type="ECO:0000256" key="1">
    <source>
        <dbReference type="ARBA" id="ARBA00005820"/>
    </source>
</evidence>
<dbReference type="InterPro" id="IPR041664">
    <property type="entry name" value="AAA_16"/>
</dbReference>
<feature type="compositionally biased region" description="Basic and acidic residues" evidence="6">
    <location>
        <begin position="272"/>
        <end position="283"/>
    </location>
</feature>
<feature type="region of interest" description="Disordered" evidence="6">
    <location>
        <begin position="256"/>
        <end position="283"/>
    </location>
</feature>
<gene>
    <name evidence="8" type="ORF">FLX08_19810</name>
</gene>
<evidence type="ECO:0000256" key="3">
    <source>
        <dbReference type="ARBA" id="ARBA00023125"/>
    </source>
</evidence>
<dbReference type="RefSeq" id="WP_142620360.1">
    <property type="nucleotide sequence ID" value="NZ_VIRM01000023.1"/>
</dbReference>
<dbReference type="Gene3D" id="3.40.50.300">
    <property type="entry name" value="P-loop containing nucleotide triphosphate hydrolases"/>
    <property type="match status" value="1"/>
</dbReference>
<evidence type="ECO:0000256" key="4">
    <source>
        <dbReference type="ARBA" id="ARBA00023163"/>
    </source>
</evidence>
<dbReference type="InterPro" id="IPR005158">
    <property type="entry name" value="BTAD"/>
</dbReference>
<dbReference type="InterPro" id="IPR016032">
    <property type="entry name" value="Sig_transdc_resp-reg_C-effctor"/>
</dbReference>
<dbReference type="Pfam" id="PF03704">
    <property type="entry name" value="BTAD"/>
    <property type="match status" value="1"/>
</dbReference>
<dbReference type="SUPFAM" id="SSF46894">
    <property type="entry name" value="C-terminal effector domain of the bipartite response regulators"/>
    <property type="match status" value="1"/>
</dbReference>
<name>A0A544YRY9_9ACTN</name>
<accession>A0A544YRY9</accession>
<keyword evidence="4" id="KW-0804">Transcription</keyword>
<evidence type="ECO:0000256" key="5">
    <source>
        <dbReference type="PROSITE-ProRule" id="PRU01091"/>
    </source>
</evidence>
<evidence type="ECO:0000313" key="8">
    <source>
        <dbReference type="EMBL" id="TQS19529.1"/>
    </source>
</evidence>
<feature type="domain" description="OmpR/PhoB-type" evidence="7">
    <location>
        <begin position="1"/>
        <end position="99"/>
    </location>
</feature>
<dbReference type="Gene3D" id="1.25.40.10">
    <property type="entry name" value="Tetratricopeptide repeat domain"/>
    <property type="match status" value="1"/>
</dbReference>
<reference evidence="8 9" key="1">
    <citation type="submission" date="2019-07" db="EMBL/GenBank/DDBJ databases">
        <title>Microbispora hainanensis DSM 45428.</title>
        <authorList>
            <person name="Thawai C."/>
        </authorList>
    </citation>
    <scope>NUCLEOTIDE SEQUENCE [LARGE SCALE GENOMIC DNA]</scope>
    <source>
        <strain evidence="8 9">DSM 45428</strain>
    </source>
</reference>
<dbReference type="Pfam" id="PF13191">
    <property type="entry name" value="AAA_16"/>
    <property type="match status" value="1"/>
</dbReference>
<dbReference type="GO" id="GO:0003677">
    <property type="term" value="F:DNA binding"/>
    <property type="evidence" value="ECO:0007669"/>
    <property type="project" value="UniProtKB-UniRule"/>
</dbReference>
<keyword evidence="3 5" id="KW-0238">DNA-binding</keyword>
<evidence type="ECO:0000313" key="9">
    <source>
        <dbReference type="Proteomes" id="UP000316541"/>
    </source>
</evidence>
<dbReference type="SUPFAM" id="SSF48452">
    <property type="entry name" value="TPR-like"/>
    <property type="match status" value="1"/>
</dbReference>
<organism evidence="8 9">
    <name type="scientific">Microbispora hainanensis</name>
    <dbReference type="NCBI Taxonomy" id="568844"/>
    <lineage>
        <taxon>Bacteria</taxon>
        <taxon>Bacillati</taxon>
        <taxon>Actinomycetota</taxon>
        <taxon>Actinomycetes</taxon>
        <taxon>Streptosporangiales</taxon>
        <taxon>Streptosporangiaceae</taxon>
        <taxon>Microbispora</taxon>
    </lineage>
</organism>
<dbReference type="PROSITE" id="PS51755">
    <property type="entry name" value="OMPR_PHOB"/>
    <property type="match status" value="1"/>
</dbReference>
<dbReference type="InterPro" id="IPR001867">
    <property type="entry name" value="OmpR/PhoB-type_DNA-bd"/>
</dbReference>
<dbReference type="CDD" id="cd15831">
    <property type="entry name" value="BTAD"/>
    <property type="match status" value="1"/>
</dbReference>
<dbReference type="Proteomes" id="UP000316541">
    <property type="component" value="Unassembled WGS sequence"/>
</dbReference>
<comment type="caution">
    <text evidence="8">The sequence shown here is derived from an EMBL/GenBank/DDBJ whole genome shotgun (WGS) entry which is preliminary data.</text>
</comment>
<dbReference type="GO" id="GO:0006355">
    <property type="term" value="P:regulation of DNA-templated transcription"/>
    <property type="evidence" value="ECO:0007669"/>
    <property type="project" value="InterPro"/>
</dbReference>
<feature type="DNA-binding region" description="OmpR/PhoB-type" evidence="5">
    <location>
        <begin position="1"/>
        <end position="99"/>
    </location>
</feature>
<dbReference type="AlphaFoldDB" id="A0A544YRY9"/>
<protein>
    <submittedName>
        <fullName evidence="8">AAA family ATPase</fullName>
    </submittedName>
</protein>
<dbReference type="GO" id="GO:0000160">
    <property type="term" value="P:phosphorelay signal transduction system"/>
    <property type="evidence" value="ECO:0007669"/>
    <property type="project" value="InterPro"/>
</dbReference>
<dbReference type="InterPro" id="IPR036388">
    <property type="entry name" value="WH-like_DNA-bd_sf"/>
</dbReference>
<evidence type="ECO:0000256" key="2">
    <source>
        <dbReference type="ARBA" id="ARBA00023015"/>
    </source>
</evidence>
<dbReference type="InterPro" id="IPR027417">
    <property type="entry name" value="P-loop_NTPase"/>
</dbReference>